<dbReference type="RefSeq" id="WP_005850342.1">
    <property type="nucleotide sequence ID" value="NZ_CAXTQO010000004.1"/>
</dbReference>
<dbReference type="Proteomes" id="UP000283684">
    <property type="component" value="Unassembled WGS sequence"/>
</dbReference>
<evidence type="ECO:0000313" key="1">
    <source>
        <dbReference type="EMBL" id="KAB4241171.1"/>
    </source>
</evidence>
<name>A0A139KBY0_BACUN</name>
<evidence type="ECO:0000313" key="4">
    <source>
        <dbReference type="Proteomes" id="UP000462376"/>
    </source>
</evidence>
<dbReference type="EMBL" id="WCTL01000001">
    <property type="protein sequence ID" value="KAB4241171.1"/>
    <property type="molecule type" value="Genomic_DNA"/>
</dbReference>
<reference evidence="2 3" key="1">
    <citation type="submission" date="2018-08" db="EMBL/GenBank/DDBJ databases">
        <title>A genome reference for cultivated species of the human gut microbiota.</title>
        <authorList>
            <person name="Zou Y."/>
            <person name="Xue W."/>
            <person name="Luo G."/>
        </authorList>
    </citation>
    <scope>NUCLEOTIDE SEQUENCE [LARGE SCALE GENOMIC DNA]</scope>
    <source>
        <strain evidence="2 3">AM50-4</strain>
    </source>
</reference>
<comment type="caution">
    <text evidence="2">The sequence shown here is derived from an EMBL/GenBank/DDBJ whole genome shotgun (WGS) entry which is preliminary data.</text>
</comment>
<reference evidence="1 4" key="2">
    <citation type="journal article" date="2019" name="Nat. Med.">
        <title>A library of human gut bacterial isolates paired with longitudinal multiomics data enables mechanistic microbiome research.</title>
        <authorList>
            <person name="Poyet M."/>
            <person name="Groussin M."/>
            <person name="Gibbons S.M."/>
            <person name="Avila-Pacheco J."/>
            <person name="Jiang X."/>
            <person name="Kearney S.M."/>
            <person name="Perrotta A.R."/>
            <person name="Berdy B."/>
            <person name="Zhao S."/>
            <person name="Lieberman T.D."/>
            <person name="Swanson P.K."/>
            <person name="Smith M."/>
            <person name="Roesemann S."/>
            <person name="Alexander J.E."/>
            <person name="Rich S.A."/>
            <person name="Livny J."/>
            <person name="Vlamakis H."/>
            <person name="Clish C."/>
            <person name="Bullock K."/>
            <person name="Deik A."/>
            <person name="Scott J."/>
            <person name="Pierce K.A."/>
            <person name="Xavier R.J."/>
            <person name="Alm E.J."/>
        </authorList>
    </citation>
    <scope>NUCLEOTIDE SEQUENCE [LARGE SCALE GENOMIC DNA]</scope>
    <source>
        <strain evidence="1 4">BIOML-A5</strain>
    </source>
</reference>
<gene>
    <name evidence="2" type="ORF">DW988_05010</name>
    <name evidence="1" type="ORF">GAP47_00670</name>
</gene>
<dbReference type="GeneID" id="79858353"/>
<evidence type="ECO:0000313" key="2">
    <source>
        <dbReference type="EMBL" id="RGZ50512.1"/>
    </source>
</evidence>
<sequence>MDKIELTDLQKQLIQKQLNEKYDPFMATEEEQEAFNDVIDKAEALSDELDAVDDYIDNYNGDMIAWFWAKYQEQEQKEQ</sequence>
<dbReference type="EMBL" id="QSEE01000003">
    <property type="protein sequence ID" value="RGZ50512.1"/>
    <property type="molecule type" value="Genomic_DNA"/>
</dbReference>
<dbReference type="Proteomes" id="UP000462376">
    <property type="component" value="Unassembled WGS sequence"/>
</dbReference>
<accession>A0A139KBY0</accession>
<dbReference type="AlphaFoldDB" id="A0A139KBY0"/>
<protein>
    <submittedName>
        <fullName evidence="2">Uncharacterized protein</fullName>
    </submittedName>
</protein>
<evidence type="ECO:0000313" key="3">
    <source>
        <dbReference type="Proteomes" id="UP000283684"/>
    </source>
</evidence>
<organism evidence="2 3">
    <name type="scientific">Bacteroides uniformis</name>
    <dbReference type="NCBI Taxonomy" id="820"/>
    <lineage>
        <taxon>Bacteria</taxon>
        <taxon>Pseudomonadati</taxon>
        <taxon>Bacteroidota</taxon>
        <taxon>Bacteroidia</taxon>
        <taxon>Bacteroidales</taxon>
        <taxon>Bacteroidaceae</taxon>
        <taxon>Bacteroides</taxon>
    </lineage>
</organism>
<proteinExistence type="predicted"/>